<name>A0A0C2JEE3_9PEZI</name>
<dbReference type="EMBL" id="AWTV01000001">
    <property type="protein sequence ID" value="KIH95332.1"/>
    <property type="molecule type" value="Genomic_DNA"/>
</dbReference>
<comment type="caution">
    <text evidence="1">The sequence shown here is derived from an EMBL/GenBank/DDBJ whole genome shotgun (WGS) entry which is preliminary data.</text>
</comment>
<organism evidence="1 2">
    <name type="scientific">Sporothrix brasiliensis 5110</name>
    <dbReference type="NCBI Taxonomy" id="1398154"/>
    <lineage>
        <taxon>Eukaryota</taxon>
        <taxon>Fungi</taxon>
        <taxon>Dikarya</taxon>
        <taxon>Ascomycota</taxon>
        <taxon>Pezizomycotina</taxon>
        <taxon>Sordariomycetes</taxon>
        <taxon>Sordariomycetidae</taxon>
        <taxon>Ophiostomatales</taxon>
        <taxon>Ophiostomataceae</taxon>
        <taxon>Sporothrix</taxon>
    </lineage>
</organism>
<proteinExistence type="predicted"/>
<sequence length="133" mass="14359">MQPLTTLTVPLSVAAFGTALTIVRGFTDLGTDGLPDGDGGDNVVQLYTVSTYGEYAVLEHIFRDGRVPVWKWLKPAGPYGPLRGFWETELTQALEDGQWRGGTGLMLLVTGVSEATRESLVGRRSSSLKVLTC</sequence>
<dbReference type="GeneID" id="63677223"/>
<dbReference type="HOGENOM" id="CLU_1908061_0_0_1"/>
<protein>
    <submittedName>
        <fullName evidence="1">Uncharacterized protein</fullName>
    </submittedName>
</protein>
<evidence type="ECO:0000313" key="2">
    <source>
        <dbReference type="Proteomes" id="UP000031575"/>
    </source>
</evidence>
<gene>
    <name evidence="1" type="ORF">SPBR_04015</name>
</gene>
<evidence type="ECO:0000313" key="1">
    <source>
        <dbReference type="EMBL" id="KIH95332.1"/>
    </source>
</evidence>
<keyword evidence="2" id="KW-1185">Reference proteome</keyword>
<accession>A0A0C2JEE3</accession>
<dbReference type="RefSeq" id="XP_040623342.1">
    <property type="nucleotide sequence ID" value="XM_040762302.1"/>
</dbReference>
<dbReference type="OrthoDB" id="3476937at2759"/>
<reference evidence="1 2" key="1">
    <citation type="journal article" date="2014" name="BMC Genomics">
        <title>Comparative genomics of the major fungal agents of human and animal Sporotrichosis: Sporothrix schenckii and Sporothrix brasiliensis.</title>
        <authorList>
            <person name="Teixeira M.M."/>
            <person name="de Almeida L.G."/>
            <person name="Kubitschek-Barreira P."/>
            <person name="Alves F.L."/>
            <person name="Kioshima E.S."/>
            <person name="Abadio A.K."/>
            <person name="Fernandes L."/>
            <person name="Derengowski L.S."/>
            <person name="Ferreira K.S."/>
            <person name="Souza R.C."/>
            <person name="Ruiz J.C."/>
            <person name="de Andrade N.C."/>
            <person name="Paes H.C."/>
            <person name="Nicola A.M."/>
            <person name="Albuquerque P."/>
            <person name="Gerber A.L."/>
            <person name="Martins V.P."/>
            <person name="Peconick L.D."/>
            <person name="Neto A.V."/>
            <person name="Chaucanez C.B."/>
            <person name="Silva P.A."/>
            <person name="Cunha O.L."/>
            <person name="de Oliveira F.F."/>
            <person name="dos Santos T.C."/>
            <person name="Barros A.L."/>
            <person name="Soares M.A."/>
            <person name="de Oliveira L.M."/>
            <person name="Marini M.M."/>
            <person name="Villalobos-Duno H."/>
            <person name="Cunha M.M."/>
            <person name="de Hoog S."/>
            <person name="da Silveira J.F."/>
            <person name="Henrissat B."/>
            <person name="Nino-Vega G.A."/>
            <person name="Cisalpino P.S."/>
            <person name="Mora-Montes H.M."/>
            <person name="Almeida S.R."/>
            <person name="Stajich J.E."/>
            <person name="Lopes-Bezerra L.M."/>
            <person name="Vasconcelos A.T."/>
            <person name="Felipe M.S."/>
        </authorList>
    </citation>
    <scope>NUCLEOTIDE SEQUENCE [LARGE SCALE GENOMIC DNA]</scope>
    <source>
        <strain evidence="1 2">5110</strain>
    </source>
</reference>
<dbReference type="VEuPathDB" id="FungiDB:SPBR_04015"/>
<dbReference type="AlphaFoldDB" id="A0A0C2JEE3"/>
<dbReference type="Proteomes" id="UP000031575">
    <property type="component" value="Unassembled WGS sequence"/>
</dbReference>